<dbReference type="PIRSF" id="PIRSF006268">
    <property type="entry name" value="ApbE"/>
    <property type="match status" value="1"/>
</dbReference>
<proteinExistence type="inferred from homology"/>
<evidence type="ECO:0000313" key="12">
    <source>
        <dbReference type="EMBL" id="MCC6071021.1"/>
    </source>
</evidence>
<evidence type="ECO:0000256" key="1">
    <source>
        <dbReference type="ARBA" id="ARBA00001946"/>
    </source>
</evidence>
<keyword evidence="8 11" id="KW-0460">Magnesium</keyword>
<evidence type="ECO:0000256" key="7">
    <source>
        <dbReference type="ARBA" id="ARBA00022827"/>
    </source>
</evidence>
<sequence>MKTYSEAPALQRYSLNGATMGTRYTAVFYGPDTVDTAAIGASLFAAVDQVDRQMSTWDRASDLCRVNAAPAGSWIAIPDPLAEVLAAGMQLGLESHGAFDIGLGELVDAWGFGPPAPGLPPPPALAGSQYQPATEKLEIDRARGRIRKLGPLRLDLSGIAKGYGVDQLAHCLDRWGVTRYLVGIDGEMRARGAKPGDDPWTVAVEKPAYGVREVAGVMELRDTAIATSGDYRRWIEVAGQRYGHTMHPALQQPVLNRIAAVTVLAPTCMLADAWATALLVMGEDDGVNLARERGMDVLFVLRDGARLTEIATGALAG</sequence>
<keyword evidence="5 11" id="KW-0808">Transferase</keyword>
<comment type="similarity">
    <text evidence="11">Belongs to the ApbE family.</text>
</comment>
<evidence type="ECO:0000256" key="11">
    <source>
        <dbReference type="PIRNR" id="PIRNR006268"/>
    </source>
</evidence>
<dbReference type="PANTHER" id="PTHR30040">
    <property type="entry name" value="THIAMINE BIOSYNTHESIS LIPOPROTEIN APBE"/>
    <property type="match status" value="1"/>
</dbReference>
<name>A0ABS8IT08_9BURK</name>
<comment type="caution">
    <text evidence="12">The sequence shown here is derived from an EMBL/GenBank/DDBJ whole genome shotgun (WGS) entry which is preliminary data.</text>
</comment>
<evidence type="ECO:0000256" key="2">
    <source>
        <dbReference type="ARBA" id="ARBA00011955"/>
    </source>
</evidence>
<evidence type="ECO:0000313" key="13">
    <source>
        <dbReference type="Proteomes" id="UP001198701"/>
    </source>
</evidence>
<keyword evidence="13" id="KW-1185">Reference proteome</keyword>
<gene>
    <name evidence="12" type="ORF">LMJ30_08640</name>
</gene>
<dbReference type="GO" id="GO:0016740">
    <property type="term" value="F:transferase activity"/>
    <property type="evidence" value="ECO:0007669"/>
    <property type="project" value="UniProtKB-KW"/>
</dbReference>
<evidence type="ECO:0000256" key="4">
    <source>
        <dbReference type="ARBA" id="ARBA00022630"/>
    </source>
</evidence>
<evidence type="ECO:0000256" key="9">
    <source>
        <dbReference type="ARBA" id="ARBA00031306"/>
    </source>
</evidence>
<dbReference type="Gene3D" id="3.10.520.10">
    <property type="entry name" value="ApbE-like domains"/>
    <property type="match status" value="1"/>
</dbReference>
<dbReference type="EMBL" id="JAJHPV010000012">
    <property type="protein sequence ID" value="MCC6071021.1"/>
    <property type="molecule type" value="Genomic_DNA"/>
</dbReference>
<dbReference type="PANTHER" id="PTHR30040:SF2">
    <property type="entry name" value="FAD:PROTEIN FMN TRANSFERASE"/>
    <property type="match status" value="1"/>
</dbReference>
<keyword evidence="4 11" id="KW-0285">Flavoprotein</keyword>
<evidence type="ECO:0000256" key="6">
    <source>
        <dbReference type="ARBA" id="ARBA00022723"/>
    </source>
</evidence>
<accession>A0ABS8IT08</accession>
<dbReference type="InterPro" id="IPR003374">
    <property type="entry name" value="ApbE-like_sf"/>
</dbReference>
<organism evidence="12 13">
    <name type="scientific">Massilia agrisoli</name>
    <dbReference type="NCBI Taxonomy" id="2892444"/>
    <lineage>
        <taxon>Bacteria</taxon>
        <taxon>Pseudomonadati</taxon>
        <taxon>Pseudomonadota</taxon>
        <taxon>Betaproteobacteria</taxon>
        <taxon>Burkholderiales</taxon>
        <taxon>Oxalobacteraceae</taxon>
        <taxon>Telluria group</taxon>
        <taxon>Massilia</taxon>
    </lineage>
</organism>
<evidence type="ECO:0000256" key="10">
    <source>
        <dbReference type="ARBA" id="ARBA00048540"/>
    </source>
</evidence>
<evidence type="ECO:0000256" key="3">
    <source>
        <dbReference type="ARBA" id="ARBA00016337"/>
    </source>
</evidence>
<dbReference type="EC" id="2.7.1.180" evidence="2 11"/>
<reference evidence="12 13" key="1">
    <citation type="submission" date="2021-11" db="EMBL/GenBank/DDBJ databases">
        <authorList>
            <person name="Huq M.A."/>
        </authorList>
    </citation>
    <scope>NUCLEOTIDE SEQUENCE [LARGE SCALE GENOMIC DNA]</scope>
    <source>
        <strain evidence="12 13">MAHUQ-52</strain>
    </source>
</reference>
<evidence type="ECO:0000256" key="5">
    <source>
        <dbReference type="ARBA" id="ARBA00022679"/>
    </source>
</evidence>
<dbReference type="Pfam" id="PF02424">
    <property type="entry name" value="ApbE"/>
    <property type="match status" value="1"/>
</dbReference>
<comment type="catalytic activity">
    <reaction evidence="10 11">
        <text>L-threonyl-[protein] + FAD = FMN-L-threonyl-[protein] + AMP + H(+)</text>
        <dbReference type="Rhea" id="RHEA:36847"/>
        <dbReference type="Rhea" id="RHEA-COMP:11060"/>
        <dbReference type="Rhea" id="RHEA-COMP:11061"/>
        <dbReference type="ChEBI" id="CHEBI:15378"/>
        <dbReference type="ChEBI" id="CHEBI:30013"/>
        <dbReference type="ChEBI" id="CHEBI:57692"/>
        <dbReference type="ChEBI" id="CHEBI:74257"/>
        <dbReference type="ChEBI" id="CHEBI:456215"/>
        <dbReference type="EC" id="2.7.1.180"/>
    </reaction>
</comment>
<keyword evidence="6 11" id="KW-0479">Metal-binding</keyword>
<dbReference type="RefSeq" id="WP_229431937.1">
    <property type="nucleotide sequence ID" value="NZ_JAJHPV010000012.1"/>
</dbReference>
<protein>
    <recommendedName>
        <fullName evidence="3 11">FAD:protein FMN transferase</fullName>
        <ecNumber evidence="2 11">2.7.1.180</ecNumber>
    </recommendedName>
    <alternativeName>
        <fullName evidence="9 11">Flavin transferase</fullName>
    </alternativeName>
</protein>
<evidence type="ECO:0000256" key="8">
    <source>
        <dbReference type="ARBA" id="ARBA00022842"/>
    </source>
</evidence>
<comment type="cofactor">
    <cofactor evidence="1">
        <name>Mg(2+)</name>
        <dbReference type="ChEBI" id="CHEBI:18420"/>
    </cofactor>
</comment>
<dbReference type="Proteomes" id="UP001198701">
    <property type="component" value="Unassembled WGS sequence"/>
</dbReference>
<dbReference type="SUPFAM" id="SSF143631">
    <property type="entry name" value="ApbE-like"/>
    <property type="match status" value="1"/>
</dbReference>
<dbReference type="InterPro" id="IPR024932">
    <property type="entry name" value="ApbE"/>
</dbReference>
<keyword evidence="7 11" id="KW-0274">FAD</keyword>